<feature type="region of interest" description="Disordered" evidence="1">
    <location>
        <begin position="190"/>
        <end position="213"/>
    </location>
</feature>
<dbReference type="Proteomes" id="UP000324222">
    <property type="component" value="Unassembled WGS sequence"/>
</dbReference>
<dbReference type="EMBL" id="VSRR010000260">
    <property type="protein sequence ID" value="MPC13137.1"/>
    <property type="molecule type" value="Genomic_DNA"/>
</dbReference>
<name>A0A5B7CTH1_PORTR</name>
<dbReference type="AlphaFoldDB" id="A0A5B7CTH1"/>
<gene>
    <name evidence="2" type="ORF">E2C01_005858</name>
</gene>
<proteinExistence type="predicted"/>
<feature type="compositionally biased region" description="Basic and acidic residues" evidence="1">
    <location>
        <begin position="198"/>
        <end position="213"/>
    </location>
</feature>
<sequence>MCPALLYSALHRFFLLQASHTPSILPRPTNLTPAVHQQSEESVWITKSGSQKDKEAEDALRGAHYYPGVPGDAWISPAGTTDLLHKASPIISVIPKSNYPVENVKISLTHYQNHPHPKKKNGLKNLSLLRRRNVSKCGFELDDFSLASSHASFLFPLPKPGQKTGNTIPGASTSSGDLSLKYLPWQHPLGGSGGSDLDNQHDRREARPLLPRRDGPFTWERIIWQPDPLED</sequence>
<evidence type="ECO:0000256" key="1">
    <source>
        <dbReference type="SAM" id="MobiDB-lite"/>
    </source>
</evidence>
<reference evidence="2 3" key="1">
    <citation type="submission" date="2019-05" db="EMBL/GenBank/DDBJ databases">
        <title>Another draft genome of Portunus trituberculatus and its Hox gene families provides insights of decapod evolution.</title>
        <authorList>
            <person name="Jeong J.-H."/>
            <person name="Song I."/>
            <person name="Kim S."/>
            <person name="Choi T."/>
            <person name="Kim D."/>
            <person name="Ryu S."/>
            <person name="Kim W."/>
        </authorList>
    </citation>
    <scope>NUCLEOTIDE SEQUENCE [LARGE SCALE GENOMIC DNA]</scope>
    <source>
        <tissue evidence="2">Muscle</tissue>
    </source>
</reference>
<accession>A0A5B7CTH1</accession>
<protein>
    <submittedName>
        <fullName evidence="2">Uncharacterized protein</fullName>
    </submittedName>
</protein>
<comment type="caution">
    <text evidence="2">The sequence shown here is derived from an EMBL/GenBank/DDBJ whole genome shotgun (WGS) entry which is preliminary data.</text>
</comment>
<evidence type="ECO:0000313" key="2">
    <source>
        <dbReference type="EMBL" id="MPC13137.1"/>
    </source>
</evidence>
<organism evidence="2 3">
    <name type="scientific">Portunus trituberculatus</name>
    <name type="common">Swimming crab</name>
    <name type="synonym">Neptunus trituberculatus</name>
    <dbReference type="NCBI Taxonomy" id="210409"/>
    <lineage>
        <taxon>Eukaryota</taxon>
        <taxon>Metazoa</taxon>
        <taxon>Ecdysozoa</taxon>
        <taxon>Arthropoda</taxon>
        <taxon>Crustacea</taxon>
        <taxon>Multicrustacea</taxon>
        <taxon>Malacostraca</taxon>
        <taxon>Eumalacostraca</taxon>
        <taxon>Eucarida</taxon>
        <taxon>Decapoda</taxon>
        <taxon>Pleocyemata</taxon>
        <taxon>Brachyura</taxon>
        <taxon>Eubrachyura</taxon>
        <taxon>Portunoidea</taxon>
        <taxon>Portunidae</taxon>
        <taxon>Portuninae</taxon>
        <taxon>Portunus</taxon>
    </lineage>
</organism>
<keyword evidence="3" id="KW-1185">Reference proteome</keyword>
<evidence type="ECO:0000313" key="3">
    <source>
        <dbReference type="Proteomes" id="UP000324222"/>
    </source>
</evidence>